<dbReference type="GO" id="GO:0016324">
    <property type="term" value="C:apical plasma membrane"/>
    <property type="evidence" value="ECO:0007669"/>
    <property type="project" value="TreeGrafter"/>
</dbReference>
<accession>A0A3B5LEP6</accession>
<feature type="domain" description="PDZ" evidence="5">
    <location>
        <begin position="17"/>
        <end position="80"/>
    </location>
</feature>
<feature type="region of interest" description="Disordered" evidence="4">
    <location>
        <begin position="394"/>
        <end position="417"/>
    </location>
</feature>
<dbReference type="Pfam" id="PF17820">
    <property type="entry name" value="PDZ_6"/>
    <property type="match status" value="1"/>
</dbReference>
<dbReference type="PANTHER" id="PTHR14191:SF20">
    <property type="entry name" value="NA(+)_H(+) EXCHANGE REGULATORY COFACTOR NHE-RF4"/>
    <property type="match status" value="1"/>
</dbReference>
<reference evidence="6" key="2">
    <citation type="submission" date="2025-09" db="UniProtKB">
        <authorList>
            <consortium name="Ensembl"/>
        </authorList>
    </citation>
    <scope>IDENTIFICATION</scope>
</reference>
<dbReference type="Gene3D" id="2.30.42.10">
    <property type="match status" value="4"/>
</dbReference>
<dbReference type="CDD" id="cd06768">
    <property type="entry name" value="PDZ_NHERF-like"/>
    <property type="match status" value="2"/>
</dbReference>
<evidence type="ECO:0000259" key="5">
    <source>
        <dbReference type="PROSITE" id="PS50106"/>
    </source>
</evidence>
<dbReference type="SMART" id="SM00228">
    <property type="entry name" value="PDZ"/>
    <property type="match status" value="4"/>
</dbReference>
<feature type="domain" description="PDZ" evidence="5">
    <location>
        <begin position="125"/>
        <end position="201"/>
    </location>
</feature>
<evidence type="ECO:0000256" key="2">
    <source>
        <dbReference type="ARBA" id="ARBA00022475"/>
    </source>
</evidence>
<keyword evidence="2" id="KW-1003">Cell membrane</keyword>
<dbReference type="InterPro" id="IPR001478">
    <property type="entry name" value="PDZ"/>
</dbReference>
<dbReference type="SUPFAM" id="SSF50156">
    <property type="entry name" value="PDZ domain-like"/>
    <property type="match status" value="4"/>
</dbReference>
<dbReference type="GO" id="GO:0043495">
    <property type="term" value="F:protein-membrane adaptor activity"/>
    <property type="evidence" value="ECO:0007669"/>
    <property type="project" value="TreeGrafter"/>
</dbReference>
<protein>
    <submittedName>
        <fullName evidence="6">NHERF family PDZ scaffold protein 4b</fullName>
    </submittedName>
</protein>
<dbReference type="PANTHER" id="PTHR14191">
    <property type="entry name" value="PDZ DOMAIN CONTAINING PROTEIN"/>
    <property type="match status" value="1"/>
</dbReference>
<dbReference type="GeneTree" id="ENSGT00950000182849"/>
<dbReference type="InterPro" id="IPR051067">
    <property type="entry name" value="NHER"/>
</dbReference>
<organism evidence="6 7">
    <name type="scientific">Xiphophorus couchianus</name>
    <name type="common">Monterrey platyfish</name>
    <dbReference type="NCBI Taxonomy" id="32473"/>
    <lineage>
        <taxon>Eukaryota</taxon>
        <taxon>Metazoa</taxon>
        <taxon>Chordata</taxon>
        <taxon>Craniata</taxon>
        <taxon>Vertebrata</taxon>
        <taxon>Euteleostomi</taxon>
        <taxon>Actinopterygii</taxon>
        <taxon>Neopterygii</taxon>
        <taxon>Teleostei</taxon>
        <taxon>Neoteleostei</taxon>
        <taxon>Acanthomorphata</taxon>
        <taxon>Ovalentaria</taxon>
        <taxon>Atherinomorphae</taxon>
        <taxon>Cyprinodontiformes</taxon>
        <taxon>Poeciliidae</taxon>
        <taxon>Poeciliinae</taxon>
        <taxon>Xiphophorus</taxon>
    </lineage>
</organism>
<name>A0A3B5LEP6_9TELE</name>
<evidence type="ECO:0000256" key="4">
    <source>
        <dbReference type="SAM" id="MobiDB-lite"/>
    </source>
</evidence>
<evidence type="ECO:0000256" key="1">
    <source>
        <dbReference type="ARBA" id="ARBA00004236"/>
    </source>
</evidence>
<evidence type="ECO:0000313" key="7">
    <source>
        <dbReference type="Proteomes" id="UP000261380"/>
    </source>
</evidence>
<dbReference type="AlphaFoldDB" id="A0A3B5LEP6"/>
<feature type="domain" description="PDZ" evidence="5">
    <location>
        <begin position="227"/>
        <end position="310"/>
    </location>
</feature>
<dbReference type="PROSITE" id="PS50106">
    <property type="entry name" value="PDZ"/>
    <property type="match status" value="4"/>
</dbReference>
<dbReference type="Ensembl" id="ENSXCOT00000006411.1">
    <property type="protein sequence ID" value="ENSXCOP00000006334.1"/>
    <property type="gene ID" value="ENSXCOG00000004891.1"/>
</dbReference>
<feature type="domain" description="PDZ" evidence="5">
    <location>
        <begin position="301"/>
        <end position="391"/>
    </location>
</feature>
<dbReference type="Proteomes" id="UP000261380">
    <property type="component" value="Unplaced"/>
</dbReference>
<keyword evidence="3" id="KW-0677">Repeat</keyword>
<keyword evidence="2" id="KW-0472">Membrane</keyword>
<sequence>SIFSSFKSDSVWIPRPRMCVLKREEGETYDFNLRVERNRHGHVIRNVVLGGIAARGGLRDGDRLLEVNNCYVDDVPHAEVSSRSPEQLCMLVLDGEEYEQAVTRGQDLRLLSRILDEEPCKPPRLYHITKEPGSGLGISFTKGHFSVNLVKGGAAEKAGIRKGDHLVWMNGVMVSHLTHSALSRMYDTINLKIIVSVFESEKIYMQRKMPILPAMAVPNKLPFSAKKLRLISGPEGYGFLLRLEKTSSGNTYHVLREVDSGSPAERAGMQDGEILLEVNGESVDSLRHDEIVERVRLSGKQVFITTISQSGLGFYNQVRISYLILNRVWKSWAIPELPIQISCSGQRAGLAVGDVVLEVNGKNVEEKYLADVITLVKNGGSCISLLVMDQTSYDKQKEEERPASNLTDSEVRESQIQ</sequence>
<keyword evidence="7" id="KW-1185">Reference proteome</keyword>
<proteinExistence type="predicted"/>
<comment type="subcellular location">
    <subcellularLocation>
        <location evidence="1">Cell membrane</location>
    </subcellularLocation>
</comment>
<evidence type="ECO:0000256" key="3">
    <source>
        <dbReference type="ARBA" id="ARBA00022737"/>
    </source>
</evidence>
<dbReference type="Pfam" id="PF00595">
    <property type="entry name" value="PDZ"/>
    <property type="match status" value="3"/>
</dbReference>
<dbReference type="GO" id="GO:0072659">
    <property type="term" value="P:protein localization to plasma membrane"/>
    <property type="evidence" value="ECO:0007669"/>
    <property type="project" value="TreeGrafter"/>
</dbReference>
<evidence type="ECO:0000313" key="6">
    <source>
        <dbReference type="Ensembl" id="ENSXCOP00000006334.1"/>
    </source>
</evidence>
<dbReference type="InterPro" id="IPR036034">
    <property type="entry name" value="PDZ_sf"/>
</dbReference>
<dbReference type="InterPro" id="IPR041489">
    <property type="entry name" value="PDZ_6"/>
</dbReference>
<reference evidence="6" key="1">
    <citation type="submission" date="2025-08" db="UniProtKB">
        <authorList>
            <consortium name="Ensembl"/>
        </authorList>
    </citation>
    <scope>IDENTIFICATION</scope>
</reference>